<organism evidence="2 3">
    <name type="scientific">Halteria grandinella</name>
    <dbReference type="NCBI Taxonomy" id="5974"/>
    <lineage>
        <taxon>Eukaryota</taxon>
        <taxon>Sar</taxon>
        <taxon>Alveolata</taxon>
        <taxon>Ciliophora</taxon>
        <taxon>Intramacronucleata</taxon>
        <taxon>Spirotrichea</taxon>
        <taxon>Stichotrichia</taxon>
        <taxon>Sporadotrichida</taxon>
        <taxon>Halteriidae</taxon>
        <taxon>Halteria</taxon>
    </lineage>
</organism>
<feature type="region of interest" description="Disordered" evidence="1">
    <location>
        <begin position="365"/>
        <end position="402"/>
    </location>
</feature>
<accession>A0A8J8NMW6</accession>
<feature type="compositionally biased region" description="Acidic residues" evidence="1">
    <location>
        <begin position="387"/>
        <end position="402"/>
    </location>
</feature>
<comment type="caution">
    <text evidence="2">The sequence shown here is derived from an EMBL/GenBank/DDBJ whole genome shotgun (WGS) entry which is preliminary data.</text>
</comment>
<feature type="compositionally biased region" description="Basic and acidic residues" evidence="1">
    <location>
        <begin position="134"/>
        <end position="161"/>
    </location>
</feature>
<name>A0A8J8NMW6_HALGN</name>
<feature type="compositionally biased region" description="Basic and acidic residues" evidence="1">
    <location>
        <begin position="54"/>
        <end position="65"/>
    </location>
</feature>
<evidence type="ECO:0000313" key="2">
    <source>
        <dbReference type="EMBL" id="TNV78222.1"/>
    </source>
</evidence>
<feature type="compositionally biased region" description="Low complexity" evidence="1">
    <location>
        <begin position="38"/>
        <end position="51"/>
    </location>
</feature>
<evidence type="ECO:0000313" key="3">
    <source>
        <dbReference type="Proteomes" id="UP000785679"/>
    </source>
</evidence>
<feature type="compositionally biased region" description="Polar residues" evidence="1">
    <location>
        <begin position="1"/>
        <end position="16"/>
    </location>
</feature>
<reference evidence="2" key="1">
    <citation type="submission" date="2019-06" db="EMBL/GenBank/DDBJ databases">
        <authorList>
            <person name="Zheng W."/>
        </authorList>
    </citation>
    <scope>NUCLEOTIDE SEQUENCE</scope>
    <source>
        <strain evidence="2">QDHG01</strain>
    </source>
</reference>
<proteinExistence type="predicted"/>
<gene>
    <name evidence="2" type="ORF">FGO68_gene14028</name>
</gene>
<evidence type="ECO:0000256" key="1">
    <source>
        <dbReference type="SAM" id="MobiDB-lite"/>
    </source>
</evidence>
<dbReference type="AlphaFoldDB" id="A0A8J8NMW6"/>
<protein>
    <submittedName>
        <fullName evidence="2">Uncharacterized protein</fullName>
    </submittedName>
</protein>
<feature type="compositionally biased region" description="Polar residues" evidence="1">
    <location>
        <begin position="109"/>
        <end position="132"/>
    </location>
</feature>
<keyword evidence="3" id="KW-1185">Reference proteome</keyword>
<sequence>MSANNYNFNSIDQFNQPPRDPRKDLQRDANSAQRLRDSSVPSPRESSPVTSASCKKESQDHDPRHLGTSAQTNLTSRAYSSSRYSHFSSAQPFSQFPRESRLQHPRASPTFNFTPIITQASSGFKASSNSPSFGKEEERKDEAPADQDGLHQEQAREEGKSDTSTFSHIRSSIPPQIRFDSRHLQAEKVFSIPFTRPRQEETSQEPAQAPPRVLSYIGKRFLQQPTPLFSPGPRMLQHKPVRLVQWNRVTMSMNAVSFPVFRESEIFGEEDRLVVDGNIIEALQDDDVDTDDELLSSAIESCVHELRQMAKRCISHRSTNNMPQVNWSLTRNHTIKHRAWNPDLYDRNGLPRVTQAKERDSIQVEFDRARGRRGASSVQLQVKKEECQEDDIDEADDEQSEF</sequence>
<feature type="compositionally biased region" description="Low complexity" evidence="1">
    <location>
        <begin position="76"/>
        <end position="90"/>
    </location>
</feature>
<feature type="region of interest" description="Disordered" evidence="1">
    <location>
        <begin position="1"/>
        <end position="168"/>
    </location>
</feature>
<dbReference type="Proteomes" id="UP000785679">
    <property type="component" value="Unassembled WGS sequence"/>
</dbReference>
<dbReference type="EMBL" id="RRYP01010692">
    <property type="protein sequence ID" value="TNV78222.1"/>
    <property type="molecule type" value="Genomic_DNA"/>
</dbReference>